<keyword evidence="12" id="KW-0234">DNA repair</keyword>
<protein>
    <recommendedName>
        <fullName evidence="5">Adenine DNA glycosylase</fullName>
        <ecNumber evidence="4">3.2.2.31</ecNumber>
    </recommendedName>
</protein>
<dbReference type="Proteomes" id="UP001055219">
    <property type="component" value="Unassembled WGS sequence"/>
</dbReference>
<dbReference type="GO" id="GO:0006285">
    <property type="term" value="P:base-excision repair, AP site formation"/>
    <property type="evidence" value="ECO:0007669"/>
    <property type="project" value="UniProtKB-ARBA"/>
</dbReference>
<dbReference type="Gene3D" id="1.10.1670.10">
    <property type="entry name" value="Helix-hairpin-Helix base-excision DNA repair enzymes (C-terminal)"/>
    <property type="match status" value="1"/>
</dbReference>
<evidence type="ECO:0000313" key="16">
    <source>
        <dbReference type="EMBL" id="KAI6782615.1"/>
    </source>
</evidence>
<comment type="similarity">
    <text evidence="3">Belongs to the Nth/MutY family.</text>
</comment>
<accession>A0A9Q0BFF3</accession>
<dbReference type="InterPro" id="IPR044298">
    <property type="entry name" value="MIG/MutY"/>
</dbReference>
<keyword evidence="8" id="KW-0227">DNA damage</keyword>
<evidence type="ECO:0000256" key="10">
    <source>
        <dbReference type="ARBA" id="ARBA00023004"/>
    </source>
</evidence>
<evidence type="ECO:0000256" key="4">
    <source>
        <dbReference type="ARBA" id="ARBA00012045"/>
    </source>
</evidence>
<evidence type="ECO:0000256" key="7">
    <source>
        <dbReference type="ARBA" id="ARBA00022723"/>
    </source>
</evidence>
<dbReference type="CDD" id="cd03431">
    <property type="entry name" value="NUDIX_DNA_Glycosylase_C-MutY"/>
    <property type="match status" value="1"/>
</dbReference>
<dbReference type="InterPro" id="IPR011257">
    <property type="entry name" value="DNA_glycosylase"/>
</dbReference>
<keyword evidence="11" id="KW-0411">Iron-sulfur</keyword>
<reference evidence="16" key="2">
    <citation type="submission" date="2022-07" db="EMBL/GenBank/DDBJ databases">
        <authorList>
            <person name="Goncalves M.F.M."/>
            <person name="Hilario S."/>
            <person name="Van De Peer Y."/>
            <person name="Esteves A.C."/>
            <person name="Alves A."/>
        </authorList>
    </citation>
    <scope>NUCLEOTIDE SEQUENCE</scope>
    <source>
        <strain evidence="16">MUM 19.33</strain>
    </source>
</reference>
<comment type="cofactor">
    <cofactor evidence="2">
        <name>[4Fe-4S] cluster</name>
        <dbReference type="ChEBI" id="CHEBI:49883"/>
    </cofactor>
</comment>
<keyword evidence="10" id="KW-0408">Iron</keyword>
<dbReference type="GO" id="GO:0046872">
    <property type="term" value="F:metal ion binding"/>
    <property type="evidence" value="ECO:0007669"/>
    <property type="project" value="UniProtKB-KW"/>
</dbReference>
<sequence length="790" mass="87241">MADPIPHTTLGATRSSITGRGSLLTPPPTPTPSTTTAISADSNVGYRIRVLIHDMVHYSTDAAAKERLDEVLHPTYISAPYFREVKAQWIRRATIDATFEWHRASSSSSRPPPLDINWMLAEVKLNLEGMAFEDAVHRALHACGFVDRCKTSGDFRPCAQNLLAPLYASLFGIKLEELKDEHFLTRLRKCGKDGASKSAVKRTVRQSQRTGNASGSDNDDDTPYAPSAPDDDFPDELPNKRRKTVSSTKEEAARLHKKLFSVTATQEPSEPTCLMPNREHNTVYHRSLLLDGSIAKAGQNALLDWFDSISTARAMPWRMTWLDPSTISDEDELRKQLERRAYQVWISEIMLQQTRVAVVIDYWNRWMEKWPTIQDLAAADADDVLAAWRGLGYYSRATRIHEAAKHVVSHKEFRGLLPADAKKLEAEVPGVGRYTAGAITCIVFGIPEPMVDGNVLRVLSRQLGILGNVKTDKRVIDTLWAAADALVKNVAQGDGTVNDPSTIPRSDKPGRWGQALMELGSTICAPKPNCAACPITSTCRAYLEGRELADRKDSKASPVATPDIEDACTLCEPFENAQDESDATERTPVVAGKPSKKQATLSSFFSKPSTKEAPAKAAGAAKTKAAELETIVNHARKFPLKVVKKAVREEETLVCAIQTRDSSFLIHRRPEKGLLAGLWEFPSKILDAGEGSTSKQRKALAQNHVSLLLGTNDSKLKHVGELGSVPWLFSHLKLTMHVHLFKVDTDEVAATGDENKQPSRWSDNVENESMGTGMRKCWALVRDHCTLVDS</sequence>
<dbReference type="Pfam" id="PF00633">
    <property type="entry name" value="HHH"/>
    <property type="match status" value="1"/>
</dbReference>
<feature type="compositionally biased region" description="Polar residues" evidence="14">
    <location>
        <begin position="10"/>
        <end position="19"/>
    </location>
</feature>
<evidence type="ECO:0000256" key="3">
    <source>
        <dbReference type="ARBA" id="ARBA00008343"/>
    </source>
</evidence>
<organism evidence="16 17">
    <name type="scientific">Emericellopsis cladophorae</name>
    <dbReference type="NCBI Taxonomy" id="2686198"/>
    <lineage>
        <taxon>Eukaryota</taxon>
        <taxon>Fungi</taxon>
        <taxon>Dikarya</taxon>
        <taxon>Ascomycota</taxon>
        <taxon>Pezizomycotina</taxon>
        <taxon>Sordariomycetes</taxon>
        <taxon>Hypocreomycetidae</taxon>
        <taxon>Hypocreales</taxon>
        <taxon>Bionectriaceae</taxon>
        <taxon>Emericellopsis</taxon>
    </lineage>
</organism>
<dbReference type="Pfam" id="PF00730">
    <property type="entry name" value="HhH-GPD"/>
    <property type="match status" value="1"/>
</dbReference>
<proteinExistence type="inferred from homology"/>
<evidence type="ECO:0000256" key="9">
    <source>
        <dbReference type="ARBA" id="ARBA00022801"/>
    </source>
</evidence>
<evidence type="ECO:0000256" key="6">
    <source>
        <dbReference type="ARBA" id="ARBA00022485"/>
    </source>
</evidence>
<feature type="domain" description="HhH-GPD" evidence="15">
    <location>
        <begin position="350"/>
        <end position="522"/>
    </location>
</feature>
<dbReference type="InterPro" id="IPR023170">
    <property type="entry name" value="HhH_base_excis_C"/>
</dbReference>
<comment type="catalytic activity">
    <reaction evidence="1">
        <text>Hydrolyzes free adenine bases from 7,8-dihydro-8-oxoguanine:adenine mismatched double-stranded DNA, leaving an apurinic site.</text>
        <dbReference type="EC" id="3.2.2.31"/>
    </reaction>
</comment>
<dbReference type="GO" id="GO:0034039">
    <property type="term" value="F:8-oxo-7,8-dihydroguanine DNA N-glycosylase activity"/>
    <property type="evidence" value="ECO:0007669"/>
    <property type="project" value="TreeGrafter"/>
</dbReference>
<evidence type="ECO:0000256" key="14">
    <source>
        <dbReference type="SAM" id="MobiDB-lite"/>
    </source>
</evidence>
<name>A0A9Q0BFF3_9HYPO</name>
<dbReference type="FunFam" id="1.10.340.30:FF:000002">
    <property type="entry name" value="Adenine DNA glycosylase"/>
    <property type="match status" value="1"/>
</dbReference>
<evidence type="ECO:0000256" key="13">
    <source>
        <dbReference type="ARBA" id="ARBA00023295"/>
    </source>
</evidence>
<dbReference type="InterPro" id="IPR015797">
    <property type="entry name" value="NUDIX_hydrolase-like_dom_sf"/>
</dbReference>
<evidence type="ECO:0000256" key="1">
    <source>
        <dbReference type="ARBA" id="ARBA00000843"/>
    </source>
</evidence>
<dbReference type="GeneID" id="75830125"/>
<evidence type="ECO:0000256" key="8">
    <source>
        <dbReference type="ARBA" id="ARBA00022763"/>
    </source>
</evidence>
<comment type="caution">
    <text evidence="16">The sequence shown here is derived from an EMBL/GenBank/DDBJ whole genome shotgun (WGS) entry which is preliminary data.</text>
</comment>
<evidence type="ECO:0000256" key="5">
    <source>
        <dbReference type="ARBA" id="ARBA00022023"/>
    </source>
</evidence>
<dbReference type="EMBL" id="JAGIXG020000012">
    <property type="protein sequence ID" value="KAI6782615.1"/>
    <property type="molecule type" value="Genomic_DNA"/>
</dbReference>
<dbReference type="GO" id="GO:0051539">
    <property type="term" value="F:4 iron, 4 sulfur cluster binding"/>
    <property type="evidence" value="ECO:0007669"/>
    <property type="project" value="UniProtKB-KW"/>
</dbReference>
<keyword evidence="13" id="KW-0326">Glycosidase</keyword>
<dbReference type="InterPro" id="IPR029119">
    <property type="entry name" value="MutY_C"/>
</dbReference>
<dbReference type="InterPro" id="IPR000445">
    <property type="entry name" value="HhH_motif"/>
</dbReference>
<dbReference type="Gene3D" id="1.10.340.30">
    <property type="entry name" value="Hypothetical protein, domain 2"/>
    <property type="match status" value="1"/>
</dbReference>
<dbReference type="RefSeq" id="XP_051363471.1">
    <property type="nucleotide sequence ID" value="XM_051505130.1"/>
</dbReference>
<dbReference type="EC" id="3.2.2.31" evidence="4"/>
<dbReference type="SMART" id="SM00525">
    <property type="entry name" value="FES"/>
    <property type="match status" value="1"/>
</dbReference>
<dbReference type="InterPro" id="IPR003651">
    <property type="entry name" value="Endonuclease3_FeS-loop_motif"/>
</dbReference>
<dbReference type="Gene3D" id="3.90.79.10">
    <property type="entry name" value="Nucleoside Triphosphate Pyrophosphohydrolase"/>
    <property type="match status" value="1"/>
</dbReference>
<keyword evidence="7" id="KW-0479">Metal-binding</keyword>
<dbReference type="SUPFAM" id="SSF55811">
    <property type="entry name" value="Nudix"/>
    <property type="match status" value="1"/>
</dbReference>
<dbReference type="GO" id="GO:0000701">
    <property type="term" value="F:purine-specific mismatch base pair DNA N-glycosylase activity"/>
    <property type="evidence" value="ECO:0007669"/>
    <property type="project" value="UniProtKB-EC"/>
</dbReference>
<reference evidence="16" key="1">
    <citation type="journal article" date="2021" name="J Fungi (Basel)">
        <title>Genomic and Metabolomic Analyses of the Marine Fungus Emericellopsis cladophorae: Insights into Saltwater Adaptability Mechanisms and Its Biosynthetic Potential.</title>
        <authorList>
            <person name="Goncalves M.F.M."/>
            <person name="Hilario S."/>
            <person name="Van de Peer Y."/>
            <person name="Esteves A.C."/>
            <person name="Alves A."/>
        </authorList>
    </citation>
    <scope>NUCLEOTIDE SEQUENCE</scope>
    <source>
        <strain evidence="16">MUM 19.33</strain>
    </source>
</reference>
<dbReference type="PANTHER" id="PTHR42944">
    <property type="entry name" value="ADENINE DNA GLYCOSYLASE"/>
    <property type="match status" value="1"/>
</dbReference>
<dbReference type="AlphaFoldDB" id="A0A9Q0BFF3"/>
<feature type="compositionally biased region" description="Polar residues" evidence="14">
    <location>
        <begin position="205"/>
        <end position="216"/>
    </location>
</feature>
<dbReference type="GO" id="GO:0006298">
    <property type="term" value="P:mismatch repair"/>
    <property type="evidence" value="ECO:0007669"/>
    <property type="project" value="TreeGrafter"/>
</dbReference>
<dbReference type="GO" id="GO:0035485">
    <property type="term" value="F:adenine/guanine mispair binding"/>
    <property type="evidence" value="ECO:0007669"/>
    <property type="project" value="TreeGrafter"/>
</dbReference>
<feature type="region of interest" description="Disordered" evidence="14">
    <location>
        <begin position="195"/>
        <end position="252"/>
    </location>
</feature>
<dbReference type="Pfam" id="PF14815">
    <property type="entry name" value="NUDIX_4"/>
    <property type="match status" value="1"/>
</dbReference>
<evidence type="ECO:0000256" key="2">
    <source>
        <dbReference type="ARBA" id="ARBA00001966"/>
    </source>
</evidence>
<dbReference type="SUPFAM" id="SSF48150">
    <property type="entry name" value="DNA-glycosylase"/>
    <property type="match status" value="1"/>
</dbReference>
<evidence type="ECO:0000259" key="15">
    <source>
        <dbReference type="SMART" id="SM00478"/>
    </source>
</evidence>
<evidence type="ECO:0000256" key="11">
    <source>
        <dbReference type="ARBA" id="ARBA00023014"/>
    </source>
</evidence>
<dbReference type="SMART" id="SM00478">
    <property type="entry name" value="ENDO3c"/>
    <property type="match status" value="1"/>
</dbReference>
<keyword evidence="17" id="KW-1185">Reference proteome</keyword>
<dbReference type="GO" id="GO:0005634">
    <property type="term" value="C:nucleus"/>
    <property type="evidence" value="ECO:0007669"/>
    <property type="project" value="TreeGrafter"/>
</dbReference>
<keyword evidence="6" id="KW-0004">4Fe-4S</keyword>
<keyword evidence="9" id="KW-0378">Hydrolase</keyword>
<dbReference type="OrthoDB" id="10248838at2759"/>
<feature type="region of interest" description="Disordered" evidence="14">
    <location>
        <begin position="1"/>
        <end position="38"/>
    </location>
</feature>
<dbReference type="PANTHER" id="PTHR42944:SF1">
    <property type="entry name" value="ADENINE DNA GLYCOSYLASE"/>
    <property type="match status" value="1"/>
</dbReference>
<dbReference type="CDD" id="cd00056">
    <property type="entry name" value="ENDO3c"/>
    <property type="match status" value="1"/>
</dbReference>
<gene>
    <name evidence="16" type="ORF">J7T54_003627</name>
</gene>
<dbReference type="InterPro" id="IPR003265">
    <property type="entry name" value="HhH-GPD_domain"/>
</dbReference>
<evidence type="ECO:0000256" key="12">
    <source>
        <dbReference type="ARBA" id="ARBA00023204"/>
    </source>
</evidence>
<dbReference type="GO" id="GO:0032357">
    <property type="term" value="F:oxidized purine DNA binding"/>
    <property type="evidence" value="ECO:0007669"/>
    <property type="project" value="TreeGrafter"/>
</dbReference>
<evidence type="ECO:0000313" key="17">
    <source>
        <dbReference type="Proteomes" id="UP001055219"/>
    </source>
</evidence>